<dbReference type="PROSITE" id="PS00152">
    <property type="entry name" value="ATPASE_ALPHA_BETA"/>
    <property type="match status" value="1"/>
</dbReference>
<dbReference type="FunFam" id="1.10.1140.10:FF:000002">
    <property type="entry name" value="V-type proton ATPase catalytic subunit A"/>
    <property type="match status" value="1"/>
</dbReference>
<evidence type="ECO:0000256" key="7">
    <source>
        <dbReference type="ARBA" id="ARBA00022781"/>
    </source>
</evidence>
<evidence type="ECO:0000259" key="13">
    <source>
        <dbReference type="Pfam" id="PF00006"/>
    </source>
</evidence>
<dbReference type="Gene3D" id="2.40.30.20">
    <property type="match status" value="1"/>
</dbReference>
<keyword evidence="5" id="KW-0813">Transport</keyword>
<dbReference type="InterPro" id="IPR031686">
    <property type="entry name" value="ATP-synth_a_Xtn"/>
</dbReference>
<reference evidence="17 18" key="1">
    <citation type="submission" date="2024-03" db="EMBL/GenBank/DDBJ databases">
        <title>Complete genome sequence of the green alga Chloropicon roscoffensis RCC1871.</title>
        <authorList>
            <person name="Lemieux C."/>
            <person name="Pombert J.-F."/>
            <person name="Otis C."/>
            <person name="Turmel M."/>
        </authorList>
    </citation>
    <scope>NUCLEOTIDE SEQUENCE [LARGE SCALE GENOMIC DNA]</scope>
    <source>
        <strain evidence="17 18">RCC1871</strain>
    </source>
</reference>
<feature type="coiled-coil region" evidence="12">
    <location>
        <begin position="592"/>
        <end position="619"/>
    </location>
</feature>
<sequence length="621" mass="68048">MGRDVEIDEQGENMVGCIHKVSGPVVVADDIFGASMYELVRVGAEQLIGEIIRLEGATATIQVYEDTSGLQVGDPVYRTCRPLSVELGPGLLDNIFDGIQRPLRTISKKTQNCFIPRGVNVLPLDDSAMWEFAPAEGLKVGDKVTGGSIFATVQENALLEHRLMCPPNAAGVVTYVAPAGQYAVNEEVLELEFNGEKKRYTMVQKWPVRRPRPVAKKLMADTPLLTGQRVLDTLFPSVLGGTCCIPGAFGCGKTVISQALSKYSNSDGIVYVGCGERGNEMAEVLMDFPQLTMTLPDGREEGIMQRTTLVANTSNMPVAAREASIYTGITLAEYFRDMGYNYSMMADSTSRWAEALREISGRLAEMPADSGYPAYLAARLASFYERAGKVQCLGSPDRTGSVTIVGAVSPPGGDFSDPVTSATLGIVQVFWGLDKKLAQRKHFPSVNWLLSYSKYDKALQQFYDNYDPDFVELRREARAILQKEDSLNEIVQLVGKDSLAEADKIILETARLIKDDFLAQNAFTPYDKTCPLYKSAGMLRNIVAFYTLATAAVEGGKKGKEGGKGSPTLQVIKTRFGDLMYSLSAMKFEDPAQGKEAIIEKYEKLNAQLKAAFQELHDEYS</sequence>
<keyword evidence="18" id="KW-1185">Reference proteome</keyword>
<dbReference type="FunFam" id="3.40.50.300:FF:000052">
    <property type="entry name" value="V-type proton ATPase catalytic subunit A"/>
    <property type="match status" value="1"/>
</dbReference>
<dbReference type="InterPro" id="IPR000194">
    <property type="entry name" value="ATPase_F1/V1/A1_a/bsu_nucl-bd"/>
</dbReference>
<dbReference type="EC" id="7.1.2.2" evidence="4"/>
<keyword evidence="12" id="KW-0175">Coiled coil</keyword>
<dbReference type="InterPro" id="IPR027417">
    <property type="entry name" value="P-loop_NTPase"/>
</dbReference>
<dbReference type="HAMAP" id="MF_00309">
    <property type="entry name" value="ATP_synth_A_arch"/>
    <property type="match status" value="1"/>
</dbReference>
<dbReference type="SUPFAM" id="SSF47917">
    <property type="entry name" value="C-terminal domain of alpha and beta subunits of F1 ATP synthase"/>
    <property type="match status" value="1"/>
</dbReference>
<evidence type="ECO:0000256" key="5">
    <source>
        <dbReference type="ARBA" id="ARBA00022448"/>
    </source>
</evidence>
<proteinExistence type="inferred from homology"/>
<comment type="function">
    <text evidence="1">Catalytic subunit of the peripheral V1 complex of vacuolar ATPase. V-ATPase vacuolar ATPase is responsible for acidifying a variety of intracellular compartments in eukaryotic cells.</text>
</comment>
<dbReference type="CDD" id="cd18119">
    <property type="entry name" value="ATP-synt_V_A-type_alpha_N"/>
    <property type="match status" value="1"/>
</dbReference>
<dbReference type="InterPro" id="IPR036121">
    <property type="entry name" value="ATPase_F1/V1/A1_a/bsu_N_sf"/>
</dbReference>
<protein>
    <recommendedName>
        <fullName evidence="4">H(+)-transporting two-sector ATPase</fullName>
        <ecNumber evidence="4">7.1.2.2</ecNumber>
    </recommendedName>
</protein>
<dbReference type="PANTHER" id="PTHR43607">
    <property type="entry name" value="V-TYPE PROTON ATPASE CATALYTIC SUBUNIT A"/>
    <property type="match status" value="1"/>
</dbReference>
<feature type="domain" description="ATPase F1/V1/A1 complex alpha/beta subunit N-terminal" evidence="14">
    <location>
        <begin position="18"/>
        <end position="79"/>
    </location>
</feature>
<dbReference type="EMBL" id="CP151506">
    <property type="protein sequence ID" value="WZN62579.1"/>
    <property type="molecule type" value="Genomic_DNA"/>
</dbReference>
<accession>A0AAX4P8N7</accession>
<evidence type="ECO:0000256" key="12">
    <source>
        <dbReference type="SAM" id="Coils"/>
    </source>
</evidence>
<dbReference type="InterPro" id="IPR004100">
    <property type="entry name" value="ATPase_F1/V1/A1_a/bsu_N"/>
</dbReference>
<keyword evidence="8" id="KW-0067">ATP-binding</keyword>
<feature type="domain" description="ATPase F1/V1/A1 complex alpha/beta subunit nucleotide-binding" evidence="13">
    <location>
        <begin position="227"/>
        <end position="453"/>
    </location>
</feature>
<gene>
    <name evidence="17" type="ORF">HKI87_06g41160</name>
</gene>
<dbReference type="Gene3D" id="3.40.50.300">
    <property type="entry name" value="P-loop containing nucleotide triphosphate hydrolases"/>
    <property type="match status" value="1"/>
</dbReference>
<evidence type="ECO:0000313" key="18">
    <source>
        <dbReference type="Proteomes" id="UP001472866"/>
    </source>
</evidence>
<evidence type="ECO:0000256" key="9">
    <source>
        <dbReference type="ARBA" id="ARBA00022967"/>
    </source>
</evidence>
<dbReference type="Pfam" id="PF22919">
    <property type="entry name" value="ATP-synt_VA_C"/>
    <property type="match status" value="1"/>
</dbReference>
<dbReference type="NCBIfam" id="NF003220">
    <property type="entry name" value="PRK04192.1"/>
    <property type="match status" value="1"/>
</dbReference>
<evidence type="ECO:0000259" key="16">
    <source>
        <dbReference type="Pfam" id="PF22919"/>
    </source>
</evidence>
<dbReference type="Pfam" id="PF00006">
    <property type="entry name" value="ATP-synt_ab"/>
    <property type="match status" value="1"/>
</dbReference>
<dbReference type="Pfam" id="PF02874">
    <property type="entry name" value="ATP-synt_ab_N"/>
    <property type="match status" value="1"/>
</dbReference>
<name>A0AAX4P8N7_9CHLO</name>
<feature type="domain" description="ATPsynthase alpha/beta subunit barrel-sandwich" evidence="15">
    <location>
        <begin position="123"/>
        <end position="209"/>
    </location>
</feature>
<keyword evidence="7" id="KW-0375">Hydrogen ion transport</keyword>
<comment type="subunit">
    <text evidence="3">V-ATPase is a heteromultimeric enzyme composed of a peripheral catalytic V1 complex (main components: subunits A, B, C, D, E, and F) attached to an integral membrane V0 proton pore complex (main component: the proteolipid protein).</text>
</comment>
<dbReference type="AlphaFoldDB" id="A0AAX4P8N7"/>
<dbReference type="GO" id="GO:0016887">
    <property type="term" value="F:ATP hydrolysis activity"/>
    <property type="evidence" value="ECO:0007669"/>
    <property type="project" value="InterPro"/>
</dbReference>
<dbReference type="NCBIfam" id="TIGR01042">
    <property type="entry name" value="V-ATPase_V1_A"/>
    <property type="match status" value="1"/>
</dbReference>
<dbReference type="InterPro" id="IPR055190">
    <property type="entry name" value="ATP-synt_VA_C"/>
</dbReference>
<evidence type="ECO:0000256" key="2">
    <source>
        <dbReference type="ARBA" id="ARBA00008936"/>
    </source>
</evidence>
<dbReference type="InterPro" id="IPR005725">
    <property type="entry name" value="ATPase_V1-cplx_asu"/>
</dbReference>
<dbReference type="GO" id="GO:0046961">
    <property type="term" value="F:proton-transporting ATPase activity, rotational mechanism"/>
    <property type="evidence" value="ECO:0007669"/>
    <property type="project" value="InterPro"/>
</dbReference>
<organism evidence="17 18">
    <name type="scientific">Chloropicon roscoffensis</name>
    <dbReference type="NCBI Taxonomy" id="1461544"/>
    <lineage>
        <taxon>Eukaryota</taxon>
        <taxon>Viridiplantae</taxon>
        <taxon>Chlorophyta</taxon>
        <taxon>Chloropicophyceae</taxon>
        <taxon>Chloropicales</taxon>
        <taxon>Chloropicaceae</taxon>
        <taxon>Chloropicon</taxon>
    </lineage>
</organism>
<dbReference type="FunFam" id="2.40.50.100:FF:000008">
    <property type="entry name" value="V-type proton ATPase catalytic subunit A"/>
    <property type="match status" value="1"/>
</dbReference>
<evidence type="ECO:0000313" key="17">
    <source>
        <dbReference type="EMBL" id="WZN62579.1"/>
    </source>
</evidence>
<dbReference type="CDD" id="cd18111">
    <property type="entry name" value="ATP-synt_V_A-type_alpha_C"/>
    <property type="match status" value="1"/>
</dbReference>
<evidence type="ECO:0000256" key="3">
    <source>
        <dbReference type="ARBA" id="ARBA00011504"/>
    </source>
</evidence>
<dbReference type="Pfam" id="PF16886">
    <property type="entry name" value="ATP-synt_ab_Xtn"/>
    <property type="match status" value="1"/>
</dbReference>
<dbReference type="Proteomes" id="UP001472866">
    <property type="component" value="Chromosome 06"/>
</dbReference>
<dbReference type="PANTHER" id="PTHR43607:SF1">
    <property type="entry name" value="H(+)-TRANSPORTING TWO-SECTOR ATPASE"/>
    <property type="match status" value="1"/>
</dbReference>
<evidence type="ECO:0000256" key="1">
    <source>
        <dbReference type="ARBA" id="ARBA00003685"/>
    </source>
</evidence>
<dbReference type="FunFam" id="2.40.30.20:FF:000002">
    <property type="entry name" value="V-type proton ATPase catalytic subunit A"/>
    <property type="match status" value="1"/>
</dbReference>
<evidence type="ECO:0000256" key="8">
    <source>
        <dbReference type="ARBA" id="ARBA00022840"/>
    </source>
</evidence>
<dbReference type="GO" id="GO:0005524">
    <property type="term" value="F:ATP binding"/>
    <property type="evidence" value="ECO:0007669"/>
    <property type="project" value="UniProtKB-KW"/>
</dbReference>
<dbReference type="InterPro" id="IPR022878">
    <property type="entry name" value="V-ATPase_asu"/>
</dbReference>
<keyword evidence="10" id="KW-0406">Ion transport</keyword>
<dbReference type="GO" id="GO:0033180">
    <property type="term" value="C:proton-transporting V-type ATPase, V1 domain"/>
    <property type="evidence" value="ECO:0007669"/>
    <property type="project" value="InterPro"/>
</dbReference>
<keyword evidence="9" id="KW-1278">Translocase</keyword>
<dbReference type="Gene3D" id="2.40.50.100">
    <property type="match status" value="1"/>
</dbReference>
<dbReference type="SUPFAM" id="SSF52540">
    <property type="entry name" value="P-loop containing nucleoside triphosphate hydrolases"/>
    <property type="match status" value="1"/>
</dbReference>
<comment type="catalytic activity">
    <reaction evidence="11">
        <text>ATP + H2O + 4 H(+)(in) = ADP + phosphate + 5 H(+)(out)</text>
        <dbReference type="Rhea" id="RHEA:57720"/>
        <dbReference type="ChEBI" id="CHEBI:15377"/>
        <dbReference type="ChEBI" id="CHEBI:15378"/>
        <dbReference type="ChEBI" id="CHEBI:30616"/>
        <dbReference type="ChEBI" id="CHEBI:43474"/>
        <dbReference type="ChEBI" id="CHEBI:456216"/>
        <dbReference type="EC" id="7.1.2.2"/>
    </reaction>
</comment>
<dbReference type="InterPro" id="IPR024034">
    <property type="entry name" value="ATPase_F1/V1_b/a_C"/>
</dbReference>
<dbReference type="Gene3D" id="1.10.1140.10">
    <property type="entry name" value="Bovine Mitochondrial F1-atpase, Atp Synthase Beta Chain, Chain D, domain 3"/>
    <property type="match status" value="1"/>
</dbReference>
<evidence type="ECO:0000256" key="6">
    <source>
        <dbReference type="ARBA" id="ARBA00022741"/>
    </source>
</evidence>
<evidence type="ECO:0000259" key="15">
    <source>
        <dbReference type="Pfam" id="PF16886"/>
    </source>
</evidence>
<evidence type="ECO:0000256" key="11">
    <source>
        <dbReference type="ARBA" id="ARBA00048383"/>
    </source>
</evidence>
<dbReference type="InterPro" id="IPR023366">
    <property type="entry name" value="ATP_synth_asu-like_sf"/>
</dbReference>
<dbReference type="SUPFAM" id="SSF50615">
    <property type="entry name" value="N-terminal domain of alpha and beta subunits of F1 ATP synthase"/>
    <property type="match status" value="1"/>
</dbReference>
<dbReference type="GO" id="GO:0046034">
    <property type="term" value="P:ATP metabolic process"/>
    <property type="evidence" value="ECO:0007669"/>
    <property type="project" value="InterPro"/>
</dbReference>
<dbReference type="CDD" id="cd01134">
    <property type="entry name" value="V_A-ATPase_A"/>
    <property type="match status" value="1"/>
</dbReference>
<evidence type="ECO:0000259" key="14">
    <source>
        <dbReference type="Pfam" id="PF02874"/>
    </source>
</evidence>
<comment type="similarity">
    <text evidence="2">Belongs to the ATPase alpha/beta chains family.</text>
</comment>
<evidence type="ECO:0000256" key="4">
    <source>
        <dbReference type="ARBA" id="ARBA00012473"/>
    </source>
</evidence>
<dbReference type="GO" id="GO:0000325">
    <property type="term" value="C:plant-type vacuole"/>
    <property type="evidence" value="ECO:0007669"/>
    <property type="project" value="TreeGrafter"/>
</dbReference>
<keyword evidence="6" id="KW-0547">Nucleotide-binding</keyword>
<feature type="domain" description="ATP synthase A/B type C-terminal" evidence="16">
    <location>
        <begin position="461"/>
        <end position="554"/>
    </location>
</feature>
<dbReference type="InterPro" id="IPR020003">
    <property type="entry name" value="ATPase_a/bsu_AS"/>
</dbReference>
<evidence type="ECO:0000256" key="10">
    <source>
        <dbReference type="ARBA" id="ARBA00023065"/>
    </source>
</evidence>